<dbReference type="InterPro" id="IPR020845">
    <property type="entry name" value="AMP-binding_CS"/>
</dbReference>
<dbReference type="InterPro" id="IPR020806">
    <property type="entry name" value="PKS_PP-bd"/>
</dbReference>
<protein>
    <submittedName>
        <fullName evidence="5">Non-ribosomal peptide synthetase</fullName>
    </submittedName>
</protein>
<dbReference type="EMBL" id="CP134213">
    <property type="protein sequence ID" value="WND19662.1"/>
    <property type="molecule type" value="Genomic_DNA"/>
</dbReference>
<organism evidence="5 6">
    <name type="scientific">Streptomyces violaceus</name>
    <name type="common">Streptomyces venezuelae</name>
    <dbReference type="NCBI Taxonomy" id="1936"/>
    <lineage>
        <taxon>Bacteria</taxon>
        <taxon>Bacillati</taxon>
        <taxon>Actinomycetota</taxon>
        <taxon>Actinomycetes</taxon>
        <taxon>Kitasatosporales</taxon>
        <taxon>Streptomycetaceae</taxon>
        <taxon>Streptomyces</taxon>
    </lineage>
</organism>
<dbReference type="Pfam" id="PF13193">
    <property type="entry name" value="AMP-binding_C"/>
    <property type="match status" value="1"/>
</dbReference>
<keyword evidence="6" id="KW-1185">Reference proteome</keyword>
<dbReference type="InterPro" id="IPR036736">
    <property type="entry name" value="ACP-like_sf"/>
</dbReference>
<sequence>MDMHSPYARGERIERVIAHHAERTPEAIALRQGDSAFTYAQLRQQAATMAEGLHAAGVRHGDCVPVRMERSPELVVALLAVLEAGATYIAVDTAWPAARTDLVIQRSGASVVVSEDNFARFAAGAAEPVPLRPFEDGTDAACVFFTSGSTGQPKGVMSPHRGTIRTLVDCPSIPLDADSVFLQSAPLPWDGMSLELWAPLLNGGCCVLLDRDHPAVDAATLRELVAGGVNSLWLTSSLFNVLTEEDVEVFRGIRLLLVGGERVSPAHVRRVLTAFPTLHIVNGYGPAESTIFATTHVVRAQDADEKATEIPIGRPVPRTGVALVNASGGRTDPGDIGEIAISGDGLALRYLADPEATAKAFFDLDGVRHYRTGDLAVLDEDGNYRYRGRADREFKIRGVRIAPGEVEKALEAHPDIATSCVLRMETTPGRPELACAYTTLDGAPLDLRELRDFAARTLLDAMVPTRQLHLRQLPLSATGKADYAAVRVLLEQDAAPATASAAPVTDSSGSVAHQLLAEIGELLGRPGTAPHEDLFHAGLTSLDAVRLASRISSRTGTHVTAADVYRQRTLDKLLTLSGDREQSADAGPASLGADHGDAPLSRAQKRFWLSEEFTAGDADNVIVLAYALTGPLDTQRFEAALGRLVARHAVLRTVYPYEGTGAVQRILSADVATVPLEHTTAPHHTDGDDLRVLAEAICADWWGRPTDLEKEPPLRLRLCRVDEQTHLFCVRVHHLAFDGWSETLFMEDLAAAMTPDVPLAEPPRVTYAGFSRWEQDRLGSWLEHDLPYWQKVLREPPRPFLPSPSEDTQARRVESVLRVAPEVVARLTRAADTFGGPPVAALLAAAGRSLSQVFGVADLCLGTVSTGRHDPELEPIVGCFVNSLPIPLTSVPAQGAAELLSTCARAVASAFQHARTPFDELVRSLQPKRDRHPWFQTWVILQREPPRVRLCEEVNAEPLRIRPPHTGFELLIEAVPQPDGAWELLLSRRADGMSDAQAEQLLKHLGTVVCELSTAV</sequence>
<gene>
    <name evidence="5" type="ORF">RI060_20915</name>
</gene>
<keyword evidence="3" id="KW-0597">Phosphoprotein</keyword>
<dbReference type="SMART" id="SM00823">
    <property type="entry name" value="PKS_PP"/>
    <property type="match status" value="1"/>
</dbReference>
<dbReference type="InterPro" id="IPR010071">
    <property type="entry name" value="AA_adenyl_dom"/>
</dbReference>
<dbReference type="InterPro" id="IPR042099">
    <property type="entry name" value="ANL_N_sf"/>
</dbReference>
<dbReference type="Gene3D" id="3.30.559.30">
    <property type="entry name" value="Nonribosomal peptide synthetase, condensation domain"/>
    <property type="match status" value="1"/>
</dbReference>
<dbReference type="SUPFAM" id="SSF52777">
    <property type="entry name" value="CoA-dependent acyltransferases"/>
    <property type="match status" value="2"/>
</dbReference>
<proteinExistence type="predicted"/>
<evidence type="ECO:0000259" key="4">
    <source>
        <dbReference type="PROSITE" id="PS50075"/>
    </source>
</evidence>
<keyword evidence="2" id="KW-0596">Phosphopantetheine</keyword>
<dbReference type="Gene3D" id="3.30.300.30">
    <property type="match status" value="1"/>
</dbReference>
<reference evidence="5 6" key="1">
    <citation type="submission" date="2023-09" db="EMBL/GenBank/DDBJ databases">
        <title>The genome sequence of Streptomyces anthocyanicus.</title>
        <authorList>
            <person name="Mo P."/>
        </authorList>
    </citation>
    <scope>NUCLEOTIDE SEQUENCE [LARGE SCALE GENOMIC DNA]</scope>
    <source>
        <strain evidence="5 6">JCM 4387</strain>
    </source>
</reference>
<name>A0ABY9UBK0_STRVL</name>
<dbReference type="Gene3D" id="3.40.50.12780">
    <property type="entry name" value="N-terminal domain of ligase-like"/>
    <property type="match status" value="1"/>
</dbReference>
<comment type="cofactor">
    <cofactor evidence="1">
        <name>pantetheine 4'-phosphate</name>
        <dbReference type="ChEBI" id="CHEBI:47942"/>
    </cofactor>
</comment>
<dbReference type="PROSITE" id="PS00455">
    <property type="entry name" value="AMP_BINDING"/>
    <property type="match status" value="1"/>
</dbReference>
<dbReference type="InterPro" id="IPR009081">
    <property type="entry name" value="PP-bd_ACP"/>
</dbReference>
<dbReference type="PANTHER" id="PTHR45527">
    <property type="entry name" value="NONRIBOSOMAL PEPTIDE SYNTHETASE"/>
    <property type="match status" value="1"/>
</dbReference>
<evidence type="ECO:0000313" key="5">
    <source>
        <dbReference type="EMBL" id="WND19662.1"/>
    </source>
</evidence>
<evidence type="ECO:0000256" key="1">
    <source>
        <dbReference type="ARBA" id="ARBA00001957"/>
    </source>
</evidence>
<accession>A0ABY9UBK0</accession>
<dbReference type="SUPFAM" id="SSF47336">
    <property type="entry name" value="ACP-like"/>
    <property type="match status" value="1"/>
</dbReference>
<dbReference type="InterPro" id="IPR045851">
    <property type="entry name" value="AMP-bd_C_sf"/>
</dbReference>
<dbReference type="InterPro" id="IPR025110">
    <property type="entry name" value="AMP-bd_C"/>
</dbReference>
<dbReference type="InterPro" id="IPR023213">
    <property type="entry name" value="CAT-like_dom_sf"/>
</dbReference>
<dbReference type="Gene3D" id="1.10.1200.10">
    <property type="entry name" value="ACP-like"/>
    <property type="match status" value="1"/>
</dbReference>
<dbReference type="Pfam" id="PF00501">
    <property type="entry name" value="AMP-binding"/>
    <property type="match status" value="1"/>
</dbReference>
<dbReference type="Pfam" id="PF00550">
    <property type="entry name" value="PP-binding"/>
    <property type="match status" value="1"/>
</dbReference>
<dbReference type="PROSITE" id="PS50075">
    <property type="entry name" value="CARRIER"/>
    <property type="match status" value="1"/>
</dbReference>
<evidence type="ECO:0000256" key="3">
    <source>
        <dbReference type="ARBA" id="ARBA00022553"/>
    </source>
</evidence>
<dbReference type="Pfam" id="PF00668">
    <property type="entry name" value="Condensation"/>
    <property type="match status" value="1"/>
</dbReference>
<evidence type="ECO:0000256" key="2">
    <source>
        <dbReference type="ARBA" id="ARBA00022450"/>
    </source>
</evidence>
<feature type="domain" description="Carrier" evidence="4">
    <location>
        <begin position="506"/>
        <end position="581"/>
    </location>
</feature>
<dbReference type="InterPro" id="IPR000873">
    <property type="entry name" value="AMP-dep_synth/lig_dom"/>
</dbReference>
<dbReference type="NCBIfam" id="TIGR01733">
    <property type="entry name" value="AA-adenyl-dom"/>
    <property type="match status" value="1"/>
</dbReference>
<evidence type="ECO:0000313" key="6">
    <source>
        <dbReference type="Proteomes" id="UP001249394"/>
    </source>
</evidence>
<dbReference type="SUPFAM" id="SSF56801">
    <property type="entry name" value="Acetyl-CoA synthetase-like"/>
    <property type="match status" value="1"/>
</dbReference>
<dbReference type="InterPro" id="IPR001242">
    <property type="entry name" value="Condensation_dom"/>
</dbReference>
<dbReference type="Proteomes" id="UP001249394">
    <property type="component" value="Chromosome"/>
</dbReference>
<dbReference type="Gene3D" id="3.30.559.10">
    <property type="entry name" value="Chloramphenicol acetyltransferase-like domain"/>
    <property type="match status" value="1"/>
</dbReference>
<dbReference type="PANTHER" id="PTHR45527:SF1">
    <property type="entry name" value="FATTY ACID SYNTHASE"/>
    <property type="match status" value="1"/>
</dbReference>